<dbReference type="AlphaFoldDB" id="A0A6C2YSB0"/>
<dbReference type="InParanoid" id="A0A6C2YSB0"/>
<accession>A0A6C2YSB0</accession>
<organism evidence="2">
    <name type="scientific">Tuwongella immobilis</name>
    <dbReference type="NCBI Taxonomy" id="692036"/>
    <lineage>
        <taxon>Bacteria</taxon>
        <taxon>Pseudomonadati</taxon>
        <taxon>Planctomycetota</taxon>
        <taxon>Planctomycetia</taxon>
        <taxon>Gemmatales</taxon>
        <taxon>Gemmataceae</taxon>
        <taxon>Tuwongella</taxon>
    </lineage>
</organism>
<feature type="compositionally biased region" description="Polar residues" evidence="1">
    <location>
        <begin position="171"/>
        <end position="180"/>
    </location>
</feature>
<name>A0A6C2YSB0_9BACT</name>
<dbReference type="EMBL" id="LR586016">
    <property type="protein sequence ID" value="VIP04023.1"/>
    <property type="molecule type" value="Genomic_DNA"/>
</dbReference>
<evidence type="ECO:0000313" key="3">
    <source>
        <dbReference type="Proteomes" id="UP000464378"/>
    </source>
</evidence>
<feature type="region of interest" description="Disordered" evidence="1">
    <location>
        <begin position="124"/>
        <end position="181"/>
    </location>
</feature>
<sequence>MSVTPCPGAVWDPVRGRCGTLSGGGVGPCLGVVWDPVPRPGQGTWKPLGEPRLRSGHFSGRSVDYVIPLTPKNARRGGPLEPSAIHRRWLTPRFGGSSARRFRSRNVRLGWVYPFLRIGCRHNSNPQNRQSAIGMESNRPNDHSAPQSPSLSEAWRKGRQPAIVPRREARSGSSPGTRVRSSIVCRECA</sequence>
<dbReference type="EMBL" id="LR593887">
    <property type="protein sequence ID" value="VTS05413.1"/>
    <property type="molecule type" value="Genomic_DNA"/>
</dbReference>
<dbReference type="Proteomes" id="UP000464378">
    <property type="component" value="Chromosome"/>
</dbReference>
<protein>
    <submittedName>
        <fullName evidence="2">Uncharacterized protein</fullName>
    </submittedName>
</protein>
<evidence type="ECO:0000256" key="1">
    <source>
        <dbReference type="SAM" id="MobiDB-lite"/>
    </source>
</evidence>
<evidence type="ECO:0000313" key="2">
    <source>
        <dbReference type="EMBL" id="VIP04023.1"/>
    </source>
</evidence>
<reference evidence="2" key="1">
    <citation type="submission" date="2019-04" db="EMBL/GenBank/DDBJ databases">
        <authorList>
            <consortium name="Science for Life Laboratories"/>
        </authorList>
    </citation>
    <scope>NUCLEOTIDE SEQUENCE</scope>
    <source>
        <strain evidence="2">MBLW1</strain>
    </source>
</reference>
<keyword evidence="3" id="KW-1185">Reference proteome</keyword>
<proteinExistence type="predicted"/>
<dbReference type="KEGG" id="tim:GMBLW1_51700"/>
<gene>
    <name evidence="2" type="ORF">GMBLW1_51700</name>
</gene>